<gene>
    <name evidence="5" type="ORF">CGI_10009650</name>
</gene>
<dbReference type="PANTHER" id="PTHR10913:SF45">
    <property type="entry name" value="FOLLISTATIN, ISOFORM A-RELATED"/>
    <property type="match status" value="1"/>
</dbReference>
<sequence>MELFFSGFLSMLMLLMAGTSTGLLVDTTDMCDILRVIDCNHHYHSNGDETVCCTDGKTYKNKCWYVQAKCDNIRLEPMHAGACTEEDKNPRSNMTSTNFTTDIPEAAQTIDNFTLTQEFCADPRSCPSDLNPICGNNRIFYVNLCDFNKAKCKVPDLEKIGLSDCKSTGVTRAIIEKFKRRRNPTLLAQDFPITWEVLSSLCNQVLMLRCNDGYVADGDERLCGSDGQTYLNFCFYAQGRCRKPDITMEYFGPCLNSSTVELPDPVSSTSPPRTTTQDIIVQVFCSQATIDTCPITLDPLCGTDGKFYRNEKAKSSGEHKMG</sequence>
<evidence type="ECO:0000313" key="5">
    <source>
        <dbReference type="EMBL" id="EKC19105.1"/>
    </source>
</evidence>
<feature type="domain" description="Kazal-like" evidence="4">
    <location>
        <begin position="25"/>
        <end position="85"/>
    </location>
</feature>
<evidence type="ECO:0000259" key="4">
    <source>
        <dbReference type="PROSITE" id="PS51465"/>
    </source>
</evidence>
<accession>K1PRS9</accession>
<dbReference type="PANTHER" id="PTHR10913">
    <property type="entry name" value="FOLLISTATIN-RELATED"/>
    <property type="match status" value="1"/>
</dbReference>
<dbReference type="GO" id="GO:0005576">
    <property type="term" value="C:extracellular region"/>
    <property type="evidence" value="ECO:0007669"/>
    <property type="project" value="TreeGrafter"/>
</dbReference>
<name>K1PRS9_MAGGI</name>
<keyword evidence="3" id="KW-1015">Disulfide bond</keyword>
<evidence type="ECO:0000256" key="3">
    <source>
        <dbReference type="ARBA" id="ARBA00023157"/>
    </source>
</evidence>
<evidence type="ECO:0000256" key="2">
    <source>
        <dbReference type="ARBA" id="ARBA00022900"/>
    </source>
</evidence>
<feature type="domain" description="Kazal-like" evidence="4">
    <location>
        <begin position="279"/>
        <end position="322"/>
    </location>
</feature>
<dbReference type="GO" id="GO:0030154">
    <property type="term" value="P:cell differentiation"/>
    <property type="evidence" value="ECO:0007669"/>
    <property type="project" value="TreeGrafter"/>
</dbReference>
<protein>
    <recommendedName>
        <fullName evidence="4">Kazal-like domain-containing protein</fullName>
    </recommendedName>
</protein>
<proteinExistence type="predicted"/>
<dbReference type="SUPFAM" id="SSF100895">
    <property type="entry name" value="Kazal-type serine protease inhibitors"/>
    <property type="match status" value="4"/>
</dbReference>
<keyword evidence="2" id="KW-0722">Serine protease inhibitor</keyword>
<evidence type="ECO:0000256" key="1">
    <source>
        <dbReference type="ARBA" id="ARBA00022690"/>
    </source>
</evidence>
<dbReference type="PROSITE" id="PS51465">
    <property type="entry name" value="KAZAL_2"/>
    <property type="match status" value="4"/>
</dbReference>
<dbReference type="InterPro" id="IPR002350">
    <property type="entry name" value="Kazal_dom"/>
</dbReference>
<dbReference type="EMBL" id="JH818380">
    <property type="protein sequence ID" value="EKC19105.1"/>
    <property type="molecule type" value="Genomic_DNA"/>
</dbReference>
<dbReference type="Pfam" id="PF00050">
    <property type="entry name" value="Kazal_1"/>
    <property type="match status" value="1"/>
</dbReference>
<dbReference type="HOGENOM" id="CLU_790505_0_0_1"/>
<dbReference type="InterPro" id="IPR036058">
    <property type="entry name" value="Kazal_dom_sf"/>
</dbReference>
<keyword evidence="1" id="KW-0646">Protease inhibitor</keyword>
<reference evidence="5" key="1">
    <citation type="journal article" date="2012" name="Nature">
        <title>The oyster genome reveals stress adaptation and complexity of shell formation.</title>
        <authorList>
            <person name="Zhang G."/>
            <person name="Fang X."/>
            <person name="Guo X."/>
            <person name="Li L."/>
            <person name="Luo R."/>
            <person name="Xu F."/>
            <person name="Yang P."/>
            <person name="Zhang L."/>
            <person name="Wang X."/>
            <person name="Qi H."/>
            <person name="Xiong Z."/>
            <person name="Que H."/>
            <person name="Xie Y."/>
            <person name="Holland P.W."/>
            <person name="Paps J."/>
            <person name="Zhu Y."/>
            <person name="Wu F."/>
            <person name="Chen Y."/>
            <person name="Wang J."/>
            <person name="Peng C."/>
            <person name="Meng J."/>
            <person name="Yang L."/>
            <person name="Liu J."/>
            <person name="Wen B."/>
            <person name="Zhang N."/>
            <person name="Huang Z."/>
            <person name="Zhu Q."/>
            <person name="Feng Y."/>
            <person name="Mount A."/>
            <person name="Hedgecock D."/>
            <person name="Xu Z."/>
            <person name="Liu Y."/>
            <person name="Domazet-Loso T."/>
            <person name="Du Y."/>
            <person name="Sun X."/>
            <person name="Zhang S."/>
            <person name="Liu B."/>
            <person name="Cheng P."/>
            <person name="Jiang X."/>
            <person name="Li J."/>
            <person name="Fan D."/>
            <person name="Wang W."/>
            <person name="Fu W."/>
            <person name="Wang T."/>
            <person name="Wang B."/>
            <person name="Zhang J."/>
            <person name="Peng Z."/>
            <person name="Li Y."/>
            <person name="Li N."/>
            <person name="Wang J."/>
            <person name="Chen M."/>
            <person name="He Y."/>
            <person name="Tan F."/>
            <person name="Song X."/>
            <person name="Zheng Q."/>
            <person name="Huang R."/>
            <person name="Yang H."/>
            <person name="Du X."/>
            <person name="Chen L."/>
            <person name="Yang M."/>
            <person name="Gaffney P.M."/>
            <person name="Wang S."/>
            <person name="Luo L."/>
            <person name="She Z."/>
            <person name="Ming Y."/>
            <person name="Huang W."/>
            <person name="Zhang S."/>
            <person name="Huang B."/>
            <person name="Zhang Y."/>
            <person name="Qu T."/>
            <person name="Ni P."/>
            <person name="Miao G."/>
            <person name="Wang J."/>
            <person name="Wang Q."/>
            <person name="Steinberg C.E."/>
            <person name="Wang H."/>
            <person name="Li N."/>
            <person name="Qian L."/>
            <person name="Zhang G."/>
            <person name="Li Y."/>
            <person name="Yang H."/>
            <person name="Liu X."/>
            <person name="Wang J."/>
            <person name="Yin Y."/>
            <person name="Wang J."/>
        </authorList>
    </citation>
    <scope>NUCLEOTIDE SEQUENCE [LARGE SCALE GENOMIC DNA]</scope>
    <source>
        <strain evidence="5">05x7-T-G4-1.051#20</strain>
    </source>
</reference>
<dbReference type="CDD" id="cd00104">
    <property type="entry name" value="KAZAL_FS"/>
    <property type="match status" value="2"/>
</dbReference>
<feature type="domain" description="Kazal-like" evidence="4">
    <location>
        <begin position="114"/>
        <end position="167"/>
    </location>
</feature>
<organism evidence="5">
    <name type="scientific">Magallana gigas</name>
    <name type="common">Pacific oyster</name>
    <name type="synonym">Crassostrea gigas</name>
    <dbReference type="NCBI Taxonomy" id="29159"/>
    <lineage>
        <taxon>Eukaryota</taxon>
        <taxon>Metazoa</taxon>
        <taxon>Spiralia</taxon>
        <taxon>Lophotrochozoa</taxon>
        <taxon>Mollusca</taxon>
        <taxon>Bivalvia</taxon>
        <taxon>Autobranchia</taxon>
        <taxon>Pteriomorphia</taxon>
        <taxon>Ostreida</taxon>
        <taxon>Ostreoidea</taxon>
        <taxon>Ostreidae</taxon>
        <taxon>Magallana</taxon>
    </lineage>
</organism>
<dbReference type="SMART" id="SM00280">
    <property type="entry name" value="KAZAL"/>
    <property type="match status" value="3"/>
</dbReference>
<dbReference type="Gene3D" id="3.30.60.30">
    <property type="match status" value="4"/>
</dbReference>
<dbReference type="AlphaFoldDB" id="K1PRS9"/>
<dbReference type="GO" id="GO:0004867">
    <property type="term" value="F:serine-type endopeptidase inhibitor activity"/>
    <property type="evidence" value="ECO:0007669"/>
    <property type="project" value="UniProtKB-KW"/>
</dbReference>
<feature type="domain" description="Kazal-like" evidence="4">
    <location>
        <begin position="196"/>
        <end position="256"/>
    </location>
</feature>
<dbReference type="Pfam" id="PF07648">
    <property type="entry name" value="Kazal_2"/>
    <property type="match status" value="3"/>
</dbReference>
<dbReference type="InParanoid" id="K1PRS9"/>
<dbReference type="InterPro" id="IPR050653">
    <property type="entry name" value="Prot_Inhib_GrowthFact_Antg"/>
</dbReference>